<dbReference type="SUPFAM" id="SSF53901">
    <property type="entry name" value="Thiolase-like"/>
    <property type="match status" value="1"/>
</dbReference>
<dbReference type="GO" id="GO:0003988">
    <property type="term" value="F:acetyl-CoA C-acyltransferase activity"/>
    <property type="evidence" value="ECO:0007669"/>
    <property type="project" value="UniProtKB-ARBA"/>
</dbReference>
<gene>
    <name evidence="2" type="ORF">DBW71_01360</name>
</gene>
<dbReference type="AlphaFoldDB" id="A0A368DT59"/>
<protein>
    <submittedName>
        <fullName evidence="2">Thiolase family protein</fullName>
    </submittedName>
</protein>
<dbReference type="Gene3D" id="3.40.47.10">
    <property type="match status" value="1"/>
</dbReference>
<feature type="domain" description="Thiolase C-terminal" evidence="1">
    <location>
        <begin position="244"/>
        <end position="367"/>
    </location>
</feature>
<dbReference type="PANTHER" id="PTHR42870">
    <property type="entry name" value="ACETYL-COA C-ACETYLTRANSFERASE"/>
    <property type="match status" value="1"/>
</dbReference>
<evidence type="ECO:0000313" key="2">
    <source>
        <dbReference type="EMBL" id="RCL74401.1"/>
    </source>
</evidence>
<dbReference type="CDD" id="cd00829">
    <property type="entry name" value="SCP-x_thiolase"/>
    <property type="match status" value="1"/>
</dbReference>
<comment type="caution">
    <text evidence="2">The sequence shown here is derived from an EMBL/GenBank/DDBJ whole genome shotgun (WGS) entry which is preliminary data.</text>
</comment>
<dbReference type="Proteomes" id="UP000253570">
    <property type="component" value="Unassembled WGS sequence"/>
</dbReference>
<dbReference type="InterPro" id="IPR016039">
    <property type="entry name" value="Thiolase-like"/>
</dbReference>
<dbReference type="EMBL" id="QOQD01000002">
    <property type="protein sequence ID" value="RCL74401.1"/>
    <property type="molecule type" value="Genomic_DNA"/>
</dbReference>
<dbReference type="Pfam" id="PF22691">
    <property type="entry name" value="Thiolase_C_1"/>
    <property type="match status" value="1"/>
</dbReference>
<dbReference type="PANTHER" id="PTHR42870:SF1">
    <property type="entry name" value="NON-SPECIFIC LIPID-TRANSFER PROTEIN-LIKE 2"/>
    <property type="match status" value="1"/>
</dbReference>
<dbReference type="InterPro" id="IPR055140">
    <property type="entry name" value="Thiolase_C_2"/>
</dbReference>
<sequence>MIFDPKIIGIGQSKYTRHPDESDSVHNFMRDAICNALEDADLSHTDIDGFAISSFSISPDSAIDIAWRFGLSLNWLLQDTNGGSSAMNMLGHASRAIQTGAAKNILILAGDATGLSGYAKIANSYNSATRDHLSPLGHGGPNGVYSLVTTRQMEKYNLLKSDYANLLVNQRTWASKNPNAVYKTPLSHEDYNSAPMIADPLCRYDCVPVVAGAFAIILSAEDNKRLEKQVRIKSFFQSFNYDNQEGDGTSTGIVNFVDKLYGVAKLSPSDIDVFSIYDDYPAIVLAQLNDLKIIKKSNIKEYLTKTSEQITPVNTWGGMLSAGQPGGMAGGLNGIGEVALQLQNRAGDRQVNNANYGIVTGYGMTLYRYGGTVSAAILEGV</sequence>
<name>A0A368DT59_9PROT</name>
<evidence type="ECO:0000313" key="3">
    <source>
        <dbReference type="Proteomes" id="UP000253570"/>
    </source>
</evidence>
<dbReference type="InterPro" id="IPR002155">
    <property type="entry name" value="Thiolase"/>
</dbReference>
<accession>A0A368DT59</accession>
<dbReference type="PIRSF" id="PIRSF000429">
    <property type="entry name" value="Ac-CoA_Ac_transf"/>
    <property type="match status" value="1"/>
</dbReference>
<evidence type="ECO:0000259" key="1">
    <source>
        <dbReference type="Pfam" id="PF22691"/>
    </source>
</evidence>
<organism evidence="2 3">
    <name type="scientific">PS1 clade bacterium</name>
    <dbReference type="NCBI Taxonomy" id="2175152"/>
    <lineage>
        <taxon>Bacteria</taxon>
        <taxon>Pseudomonadati</taxon>
        <taxon>Pseudomonadota</taxon>
        <taxon>Alphaproteobacteria</taxon>
        <taxon>PS1 clade</taxon>
    </lineage>
</organism>
<reference evidence="2 3" key="1">
    <citation type="journal article" date="2018" name="Microbiome">
        <title>Fine metagenomic profile of the Mediterranean stratified and mixed water columns revealed by assembly and recruitment.</title>
        <authorList>
            <person name="Haro-Moreno J.M."/>
            <person name="Lopez-Perez M."/>
            <person name="De La Torre J.R."/>
            <person name="Picazo A."/>
            <person name="Camacho A."/>
            <person name="Rodriguez-Valera F."/>
        </authorList>
    </citation>
    <scope>NUCLEOTIDE SEQUENCE [LARGE SCALE GENOMIC DNA]</scope>
    <source>
        <strain evidence="2">MED-G57</strain>
    </source>
</reference>
<proteinExistence type="predicted"/>